<keyword evidence="2" id="KW-0808">Transferase</keyword>
<keyword evidence="3" id="KW-1185">Reference proteome</keyword>
<dbReference type="Pfam" id="PF00078">
    <property type="entry name" value="RVT_1"/>
    <property type="match status" value="1"/>
</dbReference>
<protein>
    <submittedName>
        <fullName evidence="2">RNA-directed DNA polymerase from mobile element jockey</fullName>
    </submittedName>
</protein>
<accession>A0A2B4RMJ2</accession>
<keyword evidence="2" id="KW-0548">Nucleotidyltransferase</keyword>
<evidence type="ECO:0000313" key="3">
    <source>
        <dbReference type="Proteomes" id="UP000225706"/>
    </source>
</evidence>
<dbReference type="AlphaFoldDB" id="A0A2B4RMJ2"/>
<gene>
    <name evidence="2" type="primary">pol</name>
    <name evidence="2" type="ORF">AWC38_SpisGene18114</name>
</gene>
<dbReference type="InterPro" id="IPR000477">
    <property type="entry name" value="RT_dom"/>
</dbReference>
<dbReference type="EMBL" id="LSMT01000465">
    <property type="protein sequence ID" value="PFX17557.1"/>
    <property type="molecule type" value="Genomic_DNA"/>
</dbReference>
<comment type="caution">
    <text evidence="2">The sequence shown here is derived from an EMBL/GenBank/DDBJ whole genome shotgun (WGS) entry which is preliminary data.</text>
</comment>
<dbReference type="STRING" id="50429.A0A2B4RMJ2"/>
<reference evidence="3" key="1">
    <citation type="journal article" date="2017" name="bioRxiv">
        <title>Comparative analysis of the genomes of Stylophora pistillata and Acropora digitifera provides evidence for extensive differences between species of corals.</title>
        <authorList>
            <person name="Voolstra C.R."/>
            <person name="Li Y."/>
            <person name="Liew Y.J."/>
            <person name="Baumgarten S."/>
            <person name="Zoccola D."/>
            <person name="Flot J.-F."/>
            <person name="Tambutte S."/>
            <person name="Allemand D."/>
            <person name="Aranda M."/>
        </authorList>
    </citation>
    <scope>NUCLEOTIDE SEQUENCE [LARGE SCALE GENOMIC DNA]</scope>
</reference>
<evidence type="ECO:0000313" key="2">
    <source>
        <dbReference type="EMBL" id="PFX17557.1"/>
    </source>
</evidence>
<dbReference type="PANTHER" id="PTHR33332">
    <property type="entry name" value="REVERSE TRANSCRIPTASE DOMAIN-CONTAINING PROTEIN"/>
    <property type="match status" value="1"/>
</dbReference>
<dbReference type="OrthoDB" id="5959732at2759"/>
<evidence type="ECO:0000259" key="1">
    <source>
        <dbReference type="PROSITE" id="PS50878"/>
    </source>
</evidence>
<dbReference type="GO" id="GO:0003964">
    <property type="term" value="F:RNA-directed DNA polymerase activity"/>
    <property type="evidence" value="ECO:0007669"/>
    <property type="project" value="UniProtKB-KW"/>
</dbReference>
<feature type="domain" description="Reverse transcriptase" evidence="1">
    <location>
        <begin position="1"/>
        <end position="257"/>
    </location>
</feature>
<dbReference type="Proteomes" id="UP000225706">
    <property type="component" value="Unassembled WGS sequence"/>
</dbReference>
<sequence>MPSTMKTWINTGDIEMTSTARLGDSFDRLSDVELANAINAVFLEPMKHYQPLYAVPTVVEDSDMPLIRYVSSAVLQIIDPNQYGGIPRSSTLYALISMVHNWSQATDSPSAAVRVVFFDYRKAFDLIDHNLLARKIEALDMPRWVRVRVLDFLSDRKQRVRLSSDCRSEWGSVPGGVPQGTKLGPWLFLLMINDLEVDALTWKYVDDTTIAQTIPRGLTSDVQSAVSAVEAWSIENRMEQNADKCKEMRIDFKKNTQFSTNCD</sequence>
<proteinExistence type="predicted"/>
<organism evidence="2 3">
    <name type="scientific">Stylophora pistillata</name>
    <name type="common">Smooth cauliflower coral</name>
    <dbReference type="NCBI Taxonomy" id="50429"/>
    <lineage>
        <taxon>Eukaryota</taxon>
        <taxon>Metazoa</taxon>
        <taxon>Cnidaria</taxon>
        <taxon>Anthozoa</taxon>
        <taxon>Hexacorallia</taxon>
        <taxon>Scleractinia</taxon>
        <taxon>Astrocoeniina</taxon>
        <taxon>Pocilloporidae</taxon>
        <taxon>Stylophora</taxon>
    </lineage>
</organism>
<dbReference type="PROSITE" id="PS50878">
    <property type="entry name" value="RT_POL"/>
    <property type="match status" value="1"/>
</dbReference>
<name>A0A2B4RMJ2_STYPI</name>
<keyword evidence="2" id="KW-0695">RNA-directed DNA polymerase</keyword>